<dbReference type="AlphaFoldDB" id="A0A109LC70"/>
<sequence>MLPGGGGRSPAIAAPHSPLATATDGHKTRAQPRLTMALCPSMDISILLKPGRVPVALHHGYRLGARLSSCGAPLTRTCNGWSADTASGTGQRMLAPGST</sequence>
<evidence type="ECO:0000256" key="1">
    <source>
        <dbReference type="SAM" id="MobiDB-lite"/>
    </source>
</evidence>
<accession>A0A109LC70</accession>
<evidence type="ECO:0000313" key="3">
    <source>
        <dbReference type="Proteomes" id="UP000061348"/>
    </source>
</evidence>
<organism evidence="2 3">
    <name type="scientific">Pseudomonas fluorescens</name>
    <dbReference type="NCBI Taxonomy" id="294"/>
    <lineage>
        <taxon>Bacteria</taxon>
        <taxon>Pseudomonadati</taxon>
        <taxon>Pseudomonadota</taxon>
        <taxon>Gammaproteobacteria</taxon>
        <taxon>Pseudomonadales</taxon>
        <taxon>Pseudomonadaceae</taxon>
        <taxon>Pseudomonas</taxon>
    </lineage>
</organism>
<evidence type="ECO:0000313" key="2">
    <source>
        <dbReference type="EMBL" id="KWV85112.1"/>
    </source>
</evidence>
<gene>
    <name evidence="2" type="ORF">PFLmoz3_05260</name>
</gene>
<reference evidence="2 3" key="1">
    <citation type="submission" date="2015-05" db="EMBL/GenBank/DDBJ databases">
        <title>A genomic and transcriptomic approach to investigate the blue pigment phenotype in Pseudomonas fluorescens.</title>
        <authorList>
            <person name="Andreani N.A."/>
            <person name="Cardazzo B."/>
        </authorList>
    </citation>
    <scope>NUCLEOTIDE SEQUENCE [LARGE SCALE GENOMIC DNA]</scope>
    <source>
        <strain evidence="2 3">Ps_22</strain>
    </source>
</reference>
<dbReference type="EMBL" id="LCYA01000141">
    <property type="protein sequence ID" value="KWV85112.1"/>
    <property type="molecule type" value="Genomic_DNA"/>
</dbReference>
<dbReference type="Proteomes" id="UP000061348">
    <property type="component" value="Unassembled WGS sequence"/>
</dbReference>
<name>A0A109LC70_PSEFL</name>
<protein>
    <submittedName>
        <fullName evidence="2">Uncharacterized protein</fullName>
    </submittedName>
</protein>
<feature type="region of interest" description="Disordered" evidence="1">
    <location>
        <begin position="1"/>
        <end position="29"/>
    </location>
</feature>
<proteinExistence type="predicted"/>
<comment type="caution">
    <text evidence="2">The sequence shown here is derived from an EMBL/GenBank/DDBJ whole genome shotgun (WGS) entry which is preliminary data.</text>
</comment>